<dbReference type="OrthoDB" id="9804325at2"/>
<dbReference type="Pfam" id="PF02559">
    <property type="entry name" value="CarD_TRCF_RID"/>
    <property type="match status" value="1"/>
</dbReference>
<keyword evidence="5 13" id="KW-0378">Hydrolase</keyword>
<dbReference type="InterPro" id="IPR037235">
    <property type="entry name" value="TRCF-like_C_D7"/>
</dbReference>
<gene>
    <name evidence="13" type="primary">mfd</name>
    <name evidence="16" type="ORF">BFW38_04725</name>
</gene>
<feature type="domain" description="Helicase ATP-binding" evidence="14">
    <location>
        <begin position="641"/>
        <end position="802"/>
    </location>
</feature>
<dbReference type="InterPro" id="IPR011545">
    <property type="entry name" value="DEAD/DEAH_box_helicase_dom"/>
</dbReference>
<dbReference type="InterPro" id="IPR027417">
    <property type="entry name" value="P-loop_NTPase"/>
</dbReference>
<evidence type="ECO:0000256" key="8">
    <source>
        <dbReference type="ARBA" id="ARBA00023125"/>
    </source>
</evidence>
<dbReference type="InterPro" id="IPR048635">
    <property type="entry name" value="MFD_D3"/>
</dbReference>
<evidence type="ECO:0000256" key="9">
    <source>
        <dbReference type="ARBA" id="ARBA00023204"/>
    </source>
</evidence>
<name>A0A1E2VDY7_9GAMM</name>
<keyword evidence="2 13" id="KW-0963">Cytoplasm</keyword>
<dbReference type="InterPro" id="IPR041471">
    <property type="entry name" value="UvrB_inter"/>
</dbReference>
<dbReference type="GO" id="GO:0003684">
    <property type="term" value="F:damaged DNA binding"/>
    <property type="evidence" value="ECO:0007669"/>
    <property type="project" value="InterPro"/>
</dbReference>
<dbReference type="PROSITE" id="PS51194">
    <property type="entry name" value="HELICASE_CTER"/>
    <property type="match status" value="1"/>
</dbReference>
<dbReference type="Gene3D" id="3.90.1150.50">
    <property type="entry name" value="Transcription-repair-coupling factor, D7 domain"/>
    <property type="match status" value="1"/>
</dbReference>
<dbReference type="InterPro" id="IPR004576">
    <property type="entry name" value="Mfd"/>
</dbReference>
<keyword evidence="7 13" id="KW-0067">ATP-binding</keyword>
<dbReference type="EMBL" id="MDTQ01000001">
    <property type="protein sequence ID" value="ODC05191.1"/>
    <property type="molecule type" value="Genomic_DNA"/>
</dbReference>
<keyword evidence="6" id="KW-0347">Helicase</keyword>
<dbReference type="SUPFAM" id="SSF52540">
    <property type="entry name" value="P-loop containing nucleoside triphosphate hydrolases"/>
    <property type="match status" value="4"/>
</dbReference>
<dbReference type="Gene3D" id="2.40.10.170">
    <property type="match status" value="1"/>
</dbReference>
<dbReference type="AlphaFoldDB" id="A0A1E2VDY7"/>
<comment type="similarity">
    <text evidence="10 13">In the N-terminal section; belongs to the UvrB family.</text>
</comment>
<evidence type="ECO:0000256" key="12">
    <source>
        <dbReference type="ARBA" id="ARBA00070128"/>
    </source>
</evidence>
<dbReference type="Gene3D" id="3.40.50.11140">
    <property type="match status" value="1"/>
</dbReference>
<dbReference type="Pfam" id="PF21132">
    <property type="entry name" value="MFD_D3"/>
    <property type="match status" value="1"/>
</dbReference>
<protein>
    <recommendedName>
        <fullName evidence="12 13">Transcription-repair-coupling factor</fullName>
        <shortName evidence="13">TRCF</shortName>
        <ecNumber evidence="13">3.6.4.-</ecNumber>
    </recommendedName>
</protein>
<keyword evidence="4 13" id="KW-0227">DNA damage</keyword>
<dbReference type="EC" id="3.6.4.-" evidence="13"/>
<dbReference type="PROSITE" id="PS51192">
    <property type="entry name" value="HELICASE_ATP_BIND_1"/>
    <property type="match status" value="1"/>
</dbReference>
<dbReference type="GO" id="GO:0005524">
    <property type="term" value="F:ATP binding"/>
    <property type="evidence" value="ECO:0007669"/>
    <property type="project" value="UniProtKB-UniRule"/>
</dbReference>
<dbReference type="GO" id="GO:0005737">
    <property type="term" value="C:cytoplasm"/>
    <property type="evidence" value="ECO:0007669"/>
    <property type="project" value="UniProtKB-SubCell"/>
</dbReference>
<dbReference type="PANTHER" id="PTHR47964">
    <property type="entry name" value="ATP-DEPENDENT DNA HELICASE HOMOLOG RECG, CHLOROPLASTIC"/>
    <property type="match status" value="1"/>
</dbReference>
<keyword evidence="8 13" id="KW-0238">DNA-binding</keyword>
<dbReference type="Proteomes" id="UP000094291">
    <property type="component" value="Unassembled WGS sequence"/>
</dbReference>
<evidence type="ECO:0000256" key="2">
    <source>
        <dbReference type="ARBA" id="ARBA00022490"/>
    </source>
</evidence>
<dbReference type="HAMAP" id="MF_00969">
    <property type="entry name" value="TRCF"/>
    <property type="match status" value="1"/>
</dbReference>
<dbReference type="NCBIfam" id="NF007966">
    <property type="entry name" value="PRK10689.1"/>
    <property type="match status" value="1"/>
</dbReference>
<comment type="subcellular location">
    <subcellularLocation>
        <location evidence="1 13">Cytoplasm</location>
    </subcellularLocation>
</comment>
<dbReference type="GO" id="GO:0016787">
    <property type="term" value="F:hydrolase activity"/>
    <property type="evidence" value="ECO:0007669"/>
    <property type="project" value="UniProtKB-KW"/>
</dbReference>
<evidence type="ECO:0000259" key="15">
    <source>
        <dbReference type="PROSITE" id="PS51194"/>
    </source>
</evidence>
<dbReference type="STRING" id="197479.BFW38_04725"/>
<dbReference type="Pfam" id="PF03461">
    <property type="entry name" value="TRCF"/>
    <property type="match status" value="1"/>
</dbReference>
<proteinExistence type="inferred from homology"/>
<reference evidence="16 17" key="1">
    <citation type="submission" date="2016-08" db="EMBL/GenBank/DDBJ databases">
        <authorList>
            <person name="Seilhamer J.J."/>
        </authorList>
    </citation>
    <scope>NUCLEOTIDE SEQUENCE [LARGE SCALE GENOMIC DNA]</scope>
    <source>
        <strain evidence="16 17">PH27A</strain>
    </source>
</reference>
<dbReference type="InterPro" id="IPR005118">
    <property type="entry name" value="TRCF_C"/>
</dbReference>
<evidence type="ECO:0000256" key="11">
    <source>
        <dbReference type="ARBA" id="ARBA00061399"/>
    </source>
</evidence>
<dbReference type="InterPro" id="IPR036101">
    <property type="entry name" value="CarD-like/TRCF_RID_sf"/>
</dbReference>
<dbReference type="SMART" id="SM01058">
    <property type="entry name" value="CarD_TRCF"/>
    <property type="match status" value="1"/>
</dbReference>
<dbReference type="CDD" id="cd18810">
    <property type="entry name" value="SF2_C_TRCF"/>
    <property type="match status" value="1"/>
</dbReference>
<keyword evidence="3 13" id="KW-0547">Nucleotide-binding</keyword>
<dbReference type="GO" id="GO:0000716">
    <property type="term" value="P:transcription-coupled nucleotide-excision repair, DNA damage recognition"/>
    <property type="evidence" value="ECO:0007669"/>
    <property type="project" value="UniProtKB-UniRule"/>
</dbReference>
<evidence type="ECO:0000256" key="7">
    <source>
        <dbReference type="ARBA" id="ARBA00022840"/>
    </source>
</evidence>
<dbReference type="Gene3D" id="3.40.50.11180">
    <property type="match status" value="1"/>
</dbReference>
<dbReference type="FunFam" id="3.40.50.300:FF:000546">
    <property type="entry name" value="Transcription-repair-coupling factor"/>
    <property type="match status" value="1"/>
</dbReference>
<dbReference type="SMART" id="SM00490">
    <property type="entry name" value="HELICc"/>
    <property type="match status" value="1"/>
</dbReference>
<dbReference type="Gene3D" id="3.40.50.300">
    <property type="entry name" value="P-loop containing nucleotide triphosphate hydrolases"/>
    <property type="match status" value="2"/>
</dbReference>
<evidence type="ECO:0000256" key="13">
    <source>
        <dbReference type="HAMAP-Rule" id="MF_00969"/>
    </source>
</evidence>
<dbReference type="Pfam" id="PF17757">
    <property type="entry name" value="UvrB_inter"/>
    <property type="match status" value="1"/>
</dbReference>
<dbReference type="RefSeq" id="WP_069000212.1">
    <property type="nucleotide sequence ID" value="NZ_MDTQ01000001.1"/>
</dbReference>
<comment type="function">
    <text evidence="13">Couples transcription and DNA repair by recognizing RNA polymerase (RNAP) stalled at DNA lesions. Mediates ATP-dependent release of RNAP and its truncated transcript from the DNA, and recruitment of nucleotide excision repair machinery to the damaged site.</text>
</comment>
<evidence type="ECO:0000256" key="10">
    <source>
        <dbReference type="ARBA" id="ARBA00061104"/>
    </source>
</evidence>
<evidence type="ECO:0000259" key="14">
    <source>
        <dbReference type="PROSITE" id="PS51192"/>
    </source>
</evidence>
<dbReference type="NCBIfam" id="TIGR00580">
    <property type="entry name" value="mfd"/>
    <property type="match status" value="1"/>
</dbReference>
<dbReference type="PANTHER" id="PTHR47964:SF1">
    <property type="entry name" value="ATP-DEPENDENT DNA HELICASE HOMOLOG RECG, CHLOROPLASTIC"/>
    <property type="match status" value="1"/>
</dbReference>
<evidence type="ECO:0000256" key="6">
    <source>
        <dbReference type="ARBA" id="ARBA00022806"/>
    </source>
</evidence>
<sequence>MTDLTFDAINHLSLPTRSGFQQRWLNLHGSAQAWALVEAARQHNAPIMVVCADTSSAQALTEELRFFSETAPSEQAISSDSTTDHPLLPILSLPDWEVLPYDHFSPHQDIISERLTTLRQLPEQKRGLLVVPVSTLMQRLAPVHFVATHSLALDIEQKLDAQQLRQHLEQAGYRHVTTVMEHGEYAIRGGLIDLYPMGERHPIRIELFDDEVESLRRFDPETQRTTEKVSRIRLLPAHEFPMTQAALARFREEFQTRFDIDPRHAPIYQDTMAGIVSPGLEFYLPLFFEETARLTDYLPDHTLIAEVGPVAEAAQHYWAEVERRYENLRHDPRHPCLTPKSLYLPPDQLNSARNQFARLIIPTETPDDTLSGDIQFATDSLPDLAIAPRAQDPLGRLTQFMESHPEQHLLICAESTGRREALLELFDRHHIKVEQVPSWQAFLTSAPRLGLTVAPLDRGLMSGAPAVTLITESLLFGERVMQRRRRQHSDHQQELVFRSLSELVEGAPVVHAEHGVGRYQGLETLSAGGETQEFLKLIYADSASLYVPVSALDQISRYSGTSDELAPLHRLGSDQWSKARRKAAEKIRDTAAELLDIYARREAEQGYAFELDEAEYDRFATSFPFEETPDQELAIEAVIHDLTRKQPMDRVVCGDVGFGKTEVALRAAFVAAHSGKQVAVLVPTTLLAQQHYDNFRDRFADWPVEIEVMSRFRSTKEQNSALERLEEGKIDIIIGTHKLLQSSVKFHDLGLVIVDEEHRFGVRHKEKLKSLRANVDLLAMTATPIPRTLNMAMSGIRDLSIIATPPARRLSVKTFVRERDSALIKEAILRELLRGGQVYFLHNDVKTIDNMAEQLAEWVPEARIGVAHGQMPERQLEKVMSDFYHKRFNVLLCSTIIETGIDVPSANTMIIERADKFGLAQLHQLRGRVGRSHHQAYAYLLTPGKKSLTADAEKRLEAIAMAEDLGAGFALASQDLEIRGAGELLGEEQSGQIETIGFTLYMDMLDEAVEAIRQGKTPSLDQPLKRGVDINLHLPALIPDDYMPDVNMRLTLYKRIASAESANVLKELQVEMIDRFGLLPEAVKHLFRVSRIKLDAQKLGITKLDAGQDRGLLEFGEQPNVDAFKLVQMVQQHPERYRLDGASALRFYAEMATHEQRMKHVEQLIEMLAA</sequence>
<dbReference type="SUPFAM" id="SSF141259">
    <property type="entry name" value="CarD-like"/>
    <property type="match status" value="1"/>
</dbReference>
<comment type="similarity">
    <text evidence="11 13">In the C-terminal section; belongs to the helicase family. RecG subfamily.</text>
</comment>
<dbReference type="GO" id="GO:0003678">
    <property type="term" value="F:DNA helicase activity"/>
    <property type="evidence" value="ECO:0007669"/>
    <property type="project" value="TreeGrafter"/>
</dbReference>
<dbReference type="InterPro" id="IPR014001">
    <property type="entry name" value="Helicase_ATP-bd"/>
</dbReference>
<dbReference type="Gene3D" id="3.30.2060.10">
    <property type="entry name" value="Penicillin-binding protein 1b domain"/>
    <property type="match status" value="1"/>
</dbReference>
<evidence type="ECO:0000313" key="16">
    <source>
        <dbReference type="EMBL" id="ODC05191.1"/>
    </source>
</evidence>
<evidence type="ECO:0000256" key="1">
    <source>
        <dbReference type="ARBA" id="ARBA00004496"/>
    </source>
</evidence>
<dbReference type="SMART" id="SM00982">
    <property type="entry name" value="TRCF"/>
    <property type="match status" value="1"/>
</dbReference>
<evidence type="ECO:0000256" key="3">
    <source>
        <dbReference type="ARBA" id="ARBA00022741"/>
    </source>
</evidence>
<dbReference type="InterPro" id="IPR047112">
    <property type="entry name" value="RecG/Mfd"/>
</dbReference>
<dbReference type="InterPro" id="IPR003711">
    <property type="entry name" value="CarD-like/TRCF_RID"/>
</dbReference>
<evidence type="ECO:0000313" key="17">
    <source>
        <dbReference type="Proteomes" id="UP000094291"/>
    </source>
</evidence>
<evidence type="ECO:0000256" key="5">
    <source>
        <dbReference type="ARBA" id="ARBA00022801"/>
    </source>
</evidence>
<dbReference type="SUPFAM" id="SSF143517">
    <property type="entry name" value="TRCF domain-like"/>
    <property type="match status" value="1"/>
</dbReference>
<accession>A0A1E2VDY7</accession>
<dbReference type="FunFam" id="3.40.50.300:FF:000300">
    <property type="entry name" value="Transcription-repair-coupling factor"/>
    <property type="match status" value="1"/>
</dbReference>
<dbReference type="Pfam" id="PF00270">
    <property type="entry name" value="DEAD"/>
    <property type="match status" value="1"/>
</dbReference>
<dbReference type="CDD" id="cd17991">
    <property type="entry name" value="DEXHc_TRCF"/>
    <property type="match status" value="1"/>
</dbReference>
<dbReference type="GO" id="GO:0006355">
    <property type="term" value="P:regulation of DNA-templated transcription"/>
    <property type="evidence" value="ECO:0007669"/>
    <property type="project" value="UniProtKB-UniRule"/>
</dbReference>
<dbReference type="InterPro" id="IPR001650">
    <property type="entry name" value="Helicase_C-like"/>
</dbReference>
<dbReference type="Pfam" id="PF00271">
    <property type="entry name" value="Helicase_C"/>
    <property type="match status" value="1"/>
</dbReference>
<organism evidence="16 17">
    <name type="scientific">Terasakiispira papahanaumokuakeensis</name>
    <dbReference type="NCBI Taxonomy" id="197479"/>
    <lineage>
        <taxon>Bacteria</taxon>
        <taxon>Pseudomonadati</taxon>
        <taxon>Pseudomonadota</taxon>
        <taxon>Gammaproteobacteria</taxon>
        <taxon>Oceanospirillales</taxon>
        <taxon>Terasakiispira</taxon>
    </lineage>
</organism>
<feature type="domain" description="Helicase C-terminal" evidence="15">
    <location>
        <begin position="823"/>
        <end position="977"/>
    </location>
</feature>
<comment type="caution">
    <text evidence="16">The sequence shown here is derived from an EMBL/GenBank/DDBJ whole genome shotgun (WGS) entry which is preliminary data.</text>
</comment>
<keyword evidence="17" id="KW-1185">Reference proteome</keyword>
<keyword evidence="9 13" id="KW-0234">DNA repair</keyword>
<evidence type="ECO:0000256" key="4">
    <source>
        <dbReference type="ARBA" id="ARBA00022763"/>
    </source>
</evidence>
<dbReference type="SMART" id="SM00487">
    <property type="entry name" value="DEXDc"/>
    <property type="match status" value="1"/>
</dbReference>